<dbReference type="AlphaFoldDB" id="A0AA35QVN3"/>
<dbReference type="InterPro" id="IPR039323">
    <property type="entry name" value="ANKRD_45/46/60"/>
</dbReference>
<dbReference type="PROSITE" id="PS50088">
    <property type="entry name" value="ANK_REPEAT"/>
    <property type="match status" value="2"/>
</dbReference>
<dbReference type="PROSITE" id="PS50297">
    <property type="entry name" value="ANK_REP_REGION"/>
    <property type="match status" value="2"/>
</dbReference>
<dbReference type="PANTHER" id="PTHR22677:SF4">
    <property type="entry name" value="USHER SYNDROME TYPE-1G PROTEIN-LIKE PROTEIN"/>
    <property type="match status" value="1"/>
</dbReference>
<organism evidence="2 3">
    <name type="scientific">Geodia barretti</name>
    <name type="common">Barrett's horny sponge</name>
    <dbReference type="NCBI Taxonomy" id="519541"/>
    <lineage>
        <taxon>Eukaryota</taxon>
        <taxon>Metazoa</taxon>
        <taxon>Porifera</taxon>
        <taxon>Demospongiae</taxon>
        <taxon>Heteroscleromorpha</taxon>
        <taxon>Tetractinellida</taxon>
        <taxon>Astrophorina</taxon>
        <taxon>Geodiidae</taxon>
        <taxon>Geodia</taxon>
    </lineage>
</organism>
<dbReference type="InterPro" id="IPR002110">
    <property type="entry name" value="Ankyrin_rpt"/>
</dbReference>
<dbReference type="InterPro" id="IPR036770">
    <property type="entry name" value="Ankyrin_rpt-contain_sf"/>
</dbReference>
<evidence type="ECO:0000313" key="3">
    <source>
        <dbReference type="Proteomes" id="UP001174909"/>
    </source>
</evidence>
<dbReference type="EMBL" id="CASHTH010000204">
    <property type="protein sequence ID" value="CAI7993909.1"/>
    <property type="molecule type" value="Genomic_DNA"/>
</dbReference>
<protein>
    <submittedName>
        <fullName evidence="2">Ankyrin repeat domain-containing protein 50</fullName>
    </submittedName>
</protein>
<feature type="repeat" description="ANK" evidence="1">
    <location>
        <begin position="1"/>
        <end position="26"/>
    </location>
</feature>
<dbReference type="PANTHER" id="PTHR22677">
    <property type="entry name" value="ANKYRIN REPEAT DOMAIN-CONTAINING PROTEIN 60"/>
    <property type="match status" value="1"/>
</dbReference>
<dbReference type="Proteomes" id="UP001174909">
    <property type="component" value="Unassembled WGS sequence"/>
</dbReference>
<dbReference type="Pfam" id="PF12796">
    <property type="entry name" value="Ank_2"/>
    <property type="match status" value="1"/>
</dbReference>
<reference evidence="2" key="1">
    <citation type="submission" date="2023-03" db="EMBL/GenBank/DDBJ databases">
        <authorList>
            <person name="Steffen K."/>
            <person name="Cardenas P."/>
        </authorList>
    </citation>
    <scope>NUCLEOTIDE SEQUENCE</scope>
</reference>
<comment type="caution">
    <text evidence="2">The sequence shown here is derived from an EMBL/GenBank/DDBJ whole genome shotgun (WGS) entry which is preliminary data.</text>
</comment>
<evidence type="ECO:0000313" key="2">
    <source>
        <dbReference type="EMBL" id="CAI7993909.1"/>
    </source>
</evidence>
<sequence>MASFYGHRAVVELLLENGADVSICSEDGLSPLYVASCNGHTEVVDVLVKAGADVHQA</sequence>
<dbReference type="SMART" id="SM00248">
    <property type="entry name" value="ANK"/>
    <property type="match status" value="2"/>
</dbReference>
<dbReference type="Gene3D" id="1.25.40.20">
    <property type="entry name" value="Ankyrin repeat-containing domain"/>
    <property type="match status" value="1"/>
</dbReference>
<evidence type="ECO:0000256" key="1">
    <source>
        <dbReference type="PROSITE-ProRule" id="PRU00023"/>
    </source>
</evidence>
<feature type="repeat" description="ANK" evidence="1">
    <location>
        <begin position="27"/>
        <end position="57"/>
    </location>
</feature>
<name>A0AA35QVN3_GEOBA</name>
<keyword evidence="1" id="KW-0040">ANK repeat</keyword>
<gene>
    <name evidence="2" type="ORF">GBAR_LOCUS1353</name>
</gene>
<dbReference type="SUPFAM" id="SSF48403">
    <property type="entry name" value="Ankyrin repeat"/>
    <property type="match status" value="1"/>
</dbReference>
<proteinExistence type="predicted"/>
<feature type="non-terminal residue" evidence="2">
    <location>
        <position position="57"/>
    </location>
</feature>
<accession>A0AA35QVN3</accession>
<keyword evidence="3" id="KW-1185">Reference proteome</keyword>